<keyword evidence="5 10" id="KW-0949">S-adenosyl-L-methionine</keyword>
<protein>
    <recommendedName>
        <fullName evidence="10">tRNA (guanine(37)-N1)-methyltransferase</fullName>
        <ecNumber evidence="10">2.1.1.228</ecNumber>
    </recommendedName>
    <alternativeName>
        <fullName evidence="10">M1G-methyltransferase</fullName>
    </alternativeName>
    <alternativeName>
        <fullName evidence="10">tRNA [GM37] methyltransferase</fullName>
    </alternativeName>
    <alternativeName>
        <fullName evidence="10">tRNA methyltransferase 5</fullName>
    </alternativeName>
</protein>
<dbReference type="Pfam" id="PF02475">
    <property type="entry name" value="TRM5-TYW2_MTfase"/>
    <property type="match status" value="1"/>
</dbReference>
<dbReference type="InterPro" id="IPR056744">
    <property type="entry name" value="TRM5/TYW2-like_N"/>
</dbReference>
<dbReference type="InterPro" id="IPR030382">
    <property type="entry name" value="MeTrfase_TRM5/TYW2"/>
</dbReference>
<comment type="similarity">
    <text evidence="1">Belongs to the class I-like SAM-binding methyltransferase superfamily. TRM5/TYW2 family.</text>
</comment>
<dbReference type="InterPro" id="IPR029063">
    <property type="entry name" value="SAM-dependent_MTases_sf"/>
</dbReference>
<accession>A0A7C8IAZ0</accession>
<dbReference type="Gene3D" id="3.30.300.110">
    <property type="entry name" value="Met-10+ protein-like domains"/>
    <property type="match status" value="1"/>
</dbReference>
<keyword evidence="2 10" id="KW-0963">Cytoplasm</keyword>
<dbReference type="Pfam" id="PF25133">
    <property type="entry name" value="TYW2_N_2"/>
    <property type="match status" value="1"/>
</dbReference>
<dbReference type="GO" id="GO:0005634">
    <property type="term" value="C:nucleus"/>
    <property type="evidence" value="ECO:0007669"/>
    <property type="project" value="UniProtKB-SubCell"/>
</dbReference>
<evidence type="ECO:0000256" key="10">
    <source>
        <dbReference type="HAMAP-Rule" id="MF_03152"/>
    </source>
</evidence>
<feature type="binding site" evidence="10">
    <location>
        <begin position="200"/>
        <end position="201"/>
    </location>
    <ligand>
        <name>S-adenosyl-L-methionine</name>
        <dbReference type="ChEBI" id="CHEBI:59789"/>
    </ligand>
</feature>
<evidence type="ECO:0000313" key="14">
    <source>
        <dbReference type="Proteomes" id="UP000481861"/>
    </source>
</evidence>
<dbReference type="GO" id="GO:0005759">
    <property type="term" value="C:mitochondrial matrix"/>
    <property type="evidence" value="ECO:0007669"/>
    <property type="project" value="UniProtKB-SubCell"/>
</dbReference>
<feature type="region of interest" description="Disordered" evidence="11">
    <location>
        <begin position="249"/>
        <end position="268"/>
    </location>
</feature>
<dbReference type="EC" id="2.1.1.228" evidence="10"/>
<proteinExistence type="inferred from homology"/>
<gene>
    <name evidence="10" type="primary">TRM5</name>
    <name evidence="13" type="ORF">BDV95DRAFT_564199</name>
</gene>
<name>A0A7C8IAZ0_9PLEO</name>
<dbReference type="FunFam" id="3.30.300.110:FF:000001">
    <property type="entry name" value="tRNA (guanine(37)-N1)-methyltransferase"/>
    <property type="match status" value="1"/>
</dbReference>
<evidence type="ECO:0000256" key="11">
    <source>
        <dbReference type="SAM" id="MobiDB-lite"/>
    </source>
</evidence>
<comment type="subcellular location">
    <subcellularLocation>
        <location evidence="10">Mitochondrion matrix</location>
    </subcellularLocation>
    <subcellularLocation>
        <location evidence="10">Nucleus</location>
    </subcellularLocation>
    <subcellularLocation>
        <location evidence="10">Cytoplasm</location>
    </subcellularLocation>
    <text evidence="10">Predominantly in the mitochondria and in the nucleus.</text>
</comment>
<organism evidence="13 14">
    <name type="scientific">Massariosphaeria phaeospora</name>
    <dbReference type="NCBI Taxonomy" id="100035"/>
    <lineage>
        <taxon>Eukaryota</taxon>
        <taxon>Fungi</taxon>
        <taxon>Dikarya</taxon>
        <taxon>Ascomycota</taxon>
        <taxon>Pezizomycotina</taxon>
        <taxon>Dothideomycetes</taxon>
        <taxon>Pleosporomycetidae</taxon>
        <taxon>Pleosporales</taxon>
        <taxon>Pleosporales incertae sedis</taxon>
        <taxon>Massariosphaeria</taxon>
    </lineage>
</organism>
<evidence type="ECO:0000256" key="1">
    <source>
        <dbReference type="ARBA" id="ARBA00009775"/>
    </source>
</evidence>
<evidence type="ECO:0000256" key="8">
    <source>
        <dbReference type="ARBA" id="ARBA00023242"/>
    </source>
</evidence>
<dbReference type="GO" id="GO:0002939">
    <property type="term" value="P:tRNA N1-guanine methylation"/>
    <property type="evidence" value="ECO:0007669"/>
    <property type="project" value="TreeGrafter"/>
</dbReference>
<feature type="binding site" evidence="10">
    <location>
        <begin position="228"/>
        <end position="229"/>
    </location>
    <ligand>
        <name>S-adenosyl-L-methionine</name>
        <dbReference type="ChEBI" id="CHEBI:59789"/>
    </ligand>
</feature>
<dbReference type="OrthoDB" id="408788at2759"/>
<comment type="caution">
    <text evidence="13">The sequence shown here is derived from an EMBL/GenBank/DDBJ whole genome shotgun (WGS) entry which is preliminary data.</text>
</comment>
<sequence>MLSLSLSLSLNAQPDPSTWSPTLQALEQSGTVGVIPFQLHLDYGFFTYLDIMNAIIPPPDSKHADEIPTGYSQAGHVAHLNLRERYWPYKHLIATVLADKNPTVRTVINKLDSVGADNAFRTFQYEVLAGPDDMNVTLHEQGCTFAFDFAKVYWNSRLHTEHERLCNLFNEGDAICDVMAGIGPFAVPAGKKKCFVYANDLNPESYNALVGAVKTNKVGEYVRPFNMDGHQFIRTATAELLDTEYSAPVYPKKRPSRSDPNAAKPAPTKTLVQPRIFSHYIMNLPASAITFLPSFIGLYANIPNTSSSDIRKLLAPHTSTPLPMIHVHCFSTKSDDNVAETQEICAEISRQLDFEITPEREDLSVWDVRDVAPKKRMFCASFRLPEEVAFREG</sequence>
<dbReference type="PANTHER" id="PTHR23245">
    <property type="entry name" value="TRNA METHYLTRANSFERASE"/>
    <property type="match status" value="1"/>
</dbReference>
<evidence type="ECO:0000313" key="13">
    <source>
        <dbReference type="EMBL" id="KAF2875049.1"/>
    </source>
</evidence>
<feature type="binding site" evidence="10">
    <location>
        <position position="162"/>
    </location>
    <ligand>
        <name>S-adenosyl-L-methionine</name>
        <dbReference type="ChEBI" id="CHEBI:59789"/>
    </ligand>
</feature>
<dbReference type="InterPro" id="IPR056743">
    <property type="entry name" value="TRM5-TYW2-like_MTfase"/>
</dbReference>
<keyword evidence="14" id="KW-1185">Reference proteome</keyword>
<reference evidence="13 14" key="1">
    <citation type="submission" date="2020-01" db="EMBL/GenBank/DDBJ databases">
        <authorList>
            <consortium name="DOE Joint Genome Institute"/>
            <person name="Haridas S."/>
            <person name="Albert R."/>
            <person name="Binder M."/>
            <person name="Bloem J."/>
            <person name="Labutti K."/>
            <person name="Salamov A."/>
            <person name="Andreopoulos B."/>
            <person name="Baker S.E."/>
            <person name="Barry K."/>
            <person name="Bills G."/>
            <person name="Bluhm B.H."/>
            <person name="Cannon C."/>
            <person name="Castanera R."/>
            <person name="Culley D.E."/>
            <person name="Daum C."/>
            <person name="Ezra D."/>
            <person name="Gonzalez J.B."/>
            <person name="Henrissat B."/>
            <person name="Kuo A."/>
            <person name="Liang C."/>
            <person name="Lipzen A."/>
            <person name="Lutzoni F."/>
            <person name="Magnuson J."/>
            <person name="Mondo S."/>
            <person name="Nolan M."/>
            <person name="Ohm R."/>
            <person name="Pangilinan J."/>
            <person name="Park H.-J.H."/>
            <person name="Ramirez L."/>
            <person name="Alfaro M."/>
            <person name="Sun H."/>
            <person name="Tritt A."/>
            <person name="Yoshinaga Y."/>
            <person name="Zwiers L.-H.L."/>
            <person name="Turgeon B.G."/>
            <person name="Goodwin S.B."/>
            <person name="Spatafora J.W."/>
            <person name="Crous P.W."/>
            <person name="Grigoriev I.V."/>
        </authorList>
    </citation>
    <scope>NUCLEOTIDE SEQUENCE [LARGE SCALE GENOMIC DNA]</scope>
    <source>
        <strain evidence="13 14">CBS 611.86</strain>
    </source>
</reference>
<dbReference type="PROSITE" id="PS51684">
    <property type="entry name" value="SAM_MT_TRM5_TYW2"/>
    <property type="match status" value="1"/>
</dbReference>
<dbReference type="GO" id="GO:0052906">
    <property type="term" value="F:tRNA (guanine(37)-N1)-methyltransferase activity"/>
    <property type="evidence" value="ECO:0007669"/>
    <property type="project" value="UniProtKB-UniRule"/>
</dbReference>
<dbReference type="PANTHER" id="PTHR23245:SF36">
    <property type="entry name" value="TRNA (GUANINE(37)-N1)-METHYLTRANSFERASE"/>
    <property type="match status" value="1"/>
</dbReference>
<keyword evidence="7 10" id="KW-0496">Mitochondrion</keyword>
<evidence type="ECO:0000256" key="6">
    <source>
        <dbReference type="ARBA" id="ARBA00022694"/>
    </source>
</evidence>
<keyword evidence="3 10" id="KW-0489">Methyltransferase</keyword>
<evidence type="ECO:0000256" key="2">
    <source>
        <dbReference type="ARBA" id="ARBA00022490"/>
    </source>
</evidence>
<dbReference type="SUPFAM" id="SSF53335">
    <property type="entry name" value="S-adenosyl-L-methionine-dependent methyltransferases"/>
    <property type="match status" value="1"/>
</dbReference>
<comment type="function">
    <text evidence="10">Specifically methylates the N1 position of guanosine-37 in various cytoplasmic and mitochondrial tRNAs. Methylation is not dependent on the nature of the nucleoside 5' of the target nucleoside. This is the first step in the biosynthesis of wybutosine (yW), a modified base adjacent to the anticodon of tRNAs and required for accurate decoding.</text>
</comment>
<dbReference type="HAMAP" id="MF_03152">
    <property type="entry name" value="TRM5"/>
    <property type="match status" value="1"/>
</dbReference>
<feature type="domain" description="SAM-dependent methyltransferase TRM5/TYW2-type" evidence="12">
    <location>
        <begin position="71"/>
        <end position="386"/>
    </location>
</feature>
<dbReference type="EMBL" id="JAADJZ010000005">
    <property type="protein sequence ID" value="KAF2875049.1"/>
    <property type="molecule type" value="Genomic_DNA"/>
</dbReference>
<evidence type="ECO:0000256" key="5">
    <source>
        <dbReference type="ARBA" id="ARBA00022691"/>
    </source>
</evidence>
<comment type="catalytic activity">
    <reaction evidence="9 10">
        <text>guanosine(37) in tRNA + S-adenosyl-L-methionine = N(1)-methylguanosine(37) in tRNA + S-adenosyl-L-homocysteine + H(+)</text>
        <dbReference type="Rhea" id="RHEA:36899"/>
        <dbReference type="Rhea" id="RHEA-COMP:10145"/>
        <dbReference type="Rhea" id="RHEA-COMP:10147"/>
        <dbReference type="ChEBI" id="CHEBI:15378"/>
        <dbReference type="ChEBI" id="CHEBI:57856"/>
        <dbReference type="ChEBI" id="CHEBI:59789"/>
        <dbReference type="ChEBI" id="CHEBI:73542"/>
        <dbReference type="ChEBI" id="CHEBI:74269"/>
        <dbReference type="EC" id="2.1.1.228"/>
    </reaction>
</comment>
<dbReference type="AlphaFoldDB" id="A0A7C8IAZ0"/>
<keyword evidence="4 10" id="KW-0808">Transferase</keyword>
<evidence type="ECO:0000256" key="9">
    <source>
        <dbReference type="ARBA" id="ARBA00047783"/>
    </source>
</evidence>
<comment type="similarity">
    <text evidence="10">Belongs to the TRM5 / TYW2 family.</text>
</comment>
<dbReference type="InterPro" id="IPR025792">
    <property type="entry name" value="tRNA_Gua_MeTrfase_euk"/>
</dbReference>
<evidence type="ECO:0000256" key="3">
    <source>
        <dbReference type="ARBA" id="ARBA00022603"/>
    </source>
</evidence>
<keyword evidence="6 10" id="KW-0819">tRNA processing</keyword>
<evidence type="ECO:0000256" key="7">
    <source>
        <dbReference type="ARBA" id="ARBA00023128"/>
    </source>
</evidence>
<dbReference type="Gene3D" id="3.40.50.150">
    <property type="entry name" value="Vaccinia Virus protein VP39"/>
    <property type="match status" value="1"/>
</dbReference>
<evidence type="ECO:0000256" key="4">
    <source>
        <dbReference type="ARBA" id="ARBA00022679"/>
    </source>
</evidence>
<dbReference type="Proteomes" id="UP000481861">
    <property type="component" value="Unassembled WGS sequence"/>
</dbReference>
<keyword evidence="8 10" id="KW-0539">Nucleus</keyword>
<feature type="binding site" evidence="10">
    <location>
        <position position="283"/>
    </location>
    <ligand>
        <name>S-adenosyl-L-methionine</name>
        <dbReference type="ChEBI" id="CHEBI:59789"/>
    </ligand>
</feature>
<comment type="subunit">
    <text evidence="10">Monomer.</text>
</comment>
<dbReference type="GO" id="GO:0070901">
    <property type="term" value="P:mitochondrial tRNA methylation"/>
    <property type="evidence" value="ECO:0007669"/>
    <property type="project" value="UniProtKB-ARBA"/>
</dbReference>
<evidence type="ECO:0000259" key="12">
    <source>
        <dbReference type="PROSITE" id="PS51684"/>
    </source>
</evidence>